<accession>A0A059BUW2</accession>
<feature type="repeat" description="PPR" evidence="7">
    <location>
        <begin position="137"/>
        <end position="171"/>
    </location>
</feature>
<reference evidence="8" key="1">
    <citation type="submission" date="2013-07" db="EMBL/GenBank/DDBJ databases">
        <title>The genome of Eucalyptus grandis.</title>
        <authorList>
            <person name="Schmutz J."/>
            <person name="Hayes R."/>
            <person name="Myburg A."/>
            <person name="Tuskan G."/>
            <person name="Grattapaglia D."/>
            <person name="Rokhsar D.S."/>
        </authorList>
    </citation>
    <scope>NUCLEOTIDE SEQUENCE</scope>
    <source>
        <tissue evidence="8">Leaf extractions</tissue>
    </source>
</reference>
<evidence type="ECO:0000256" key="5">
    <source>
        <dbReference type="ARBA" id="ARBA00023128"/>
    </source>
</evidence>
<evidence type="ECO:0000256" key="2">
    <source>
        <dbReference type="ARBA" id="ARBA00007626"/>
    </source>
</evidence>
<dbReference type="PROSITE" id="PS50005">
    <property type="entry name" value="TPR"/>
    <property type="match status" value="1"/>
</dbReference>
<keyword evidence="4" id="KW-0809">Transit peptide</keyword>
<sequence length="480" mass="54927">MASRSFAGVLKSCRNPSRIINAFLMRPYSAYLRYVKKDLFSRISPIGDPKKSVVPVLDKWVEEGNKVKGLDLKRIIRDLRSRRRYTHALQVAEWMSSKTEGLLTPADHALKLDLIGKVQGLDVAENYFNNLRDQDKVEKTYGALLNCYVRECATDKSLSLLREMKEMGYASSALTYNCEMCLYTNVGQLEKVPNVLSEMKEANISPDNFTYRICLNSYGARSDMDHMEDLLKEMEHLQHMSVDWSTYSVVANHFIKAGIKEKALIYLRKCEENVQRDSPGYNHLISLYSALGNCKEVKRLWALRKAVRKRQSNKDYITMLGSLVKLGEIEEAEKLLREWEASCEFYDFRVPNTLLIGYCQKGWPEKAEQMLLDIIKLGKTPIPNSWSIVAAGYVDKDNMEKAFECMKEALALQSQSEAWRPKNQVVSIILNWVKVNRASEVESFLSSLNTVPSFDQKAINLLETVSADGSNEDIMQEEKL</sequence>
<dbReference type="GO" id="GO:0005739">
    <property type="term" value="C:mitochondrion"/>
    <property type="evidence" value="ECO:0000318"/>
    <property type="project" value="GO_Central"/>
</dbReference>
<dbReference type="eggNOG" id="KOG4197">
    <property type="taxonomic scope" value="Eukaryota"/>
</dbReference>
<dbReference type="GO" id="GO:0003729">
    <property type="term" value="F:mRNA binding"/>
    <property type="evidence" value="ECO:0007669"/>
    <property type="project" value="UniProtKB-ARBA"/>
</dbReference>
<dbReference type="OMA" id="ADYDIME"/>
<keyword evidence="6" id="KW-0802">TPR repeat</keyword>
<dbReference type="AlphaFoldDB" id="A0A059BUW2"/>
<dbReference type="Pfam" id="PF01535">
    <property type="entry name" value="PPR"/>
    <property type="match status" value="5"/>
</dbReference>
<evidence type="ECO:0000256" key="1">
    <source>
        <dbReference type="ARBA" id="ARBA00004173"/>
    </source>
</evidence>
<dbReference type="NCBIfam" id="TIGR00756">
    <property type="entry name" value="PPR"/>
    <property type="match status" value="3"/>
</dbReference>
<evidence type="ECO:0000256" key="3">
    <source>
        <dbReference type="ARBA" id="ARBA00022737"/>
    </source>
</evidence>
<name>A0A059BUW2_EUCGR</name>
<dbReference type="Gramene" id="KCW70018">
    <property type="protein sequence ID" value="KCW70018"/>
    <property type="gene ID" value="EUGRSUZ_F03326"/>
</dbReference>
<dbReference type="Pfam" id="PF13041">
    <property type="entry name" value="PPR_2"/>
    <property type="match status" value="1"/>
</dbReference>
<comment type="subcellular location">
    <subcellularLocation>
        <location evidence="1">Mitochondrion</location>
    </subcellularLocation>
</comment>
<keyword evidence="5" id="KW-0496">Mitochondrion</keyword>
<organism evidence="8">
    <name type="scientific">Eucalyptus grandis</name>
    <name type="common">Flooded gum</name>
    <dbReference type="NCBI Taxonomy" id="71139"/>
    <lineage>
        <taxon>Eukaryota</taxon>
        <taxon>Viridiplantae</taxon>
        <taxon>Streptophyta</taxon>
        <taxon>Embryophyta</taxon>
        <taxon>Tracheophyta</taxon>
        <taxon>Spermatophyta</taxon>
        <taxon>Magnoliopsida</taxon>
        <taxon>eudicotyledons</taxon>
        <taxon>Gunneridae</taxon>
        <taxon>Pentapetalae</taxon>
        <taxon>rosids</taxon>
        <taxon>malvids</taxon>
        <taxon>Myrtales</taxon>
        <taxon>Myrtaceae</taxon>
        <taxon>Myrtoideae</taxon>
        <taxon>Eucalypteae</taxon>
        <taxon>Eucalyptus</taxon>
    </lineage>
</organism>
<gene>
    <name evidence="8" type="ORF">EUGRSUZ_F03326</name>
</gene>
<dbReference type="FunFam" id="1.25.40.10:FF:000385">
    <property type="entry name" value="Pentatricopeptide repeat-containing protein mitochondrial"/>
    <property type="match status" value="1"/>
</dbReference>
<dbReference type="PROSITE" id="PS51375">
    <property type="entry name" value="PPR"/>
    <property type="match status" value="3"/>
</dbReference>
<evidence type="ECO:0000256" key="4">
    <source>
        <dbReference type="ARBA" id="ARBA00022946"/>
    </source>
</evidence>
<dbReference type="InterPro" id="IPR011990">
    <property type="entry name" value="TPR-like_helical_dom_sf"/>
</dbReference>
<evidence type="ECO:0008006" key="9">
    <source>
        <dbReference type="Google" id="ProtNLM"/>
    </source>
</evidence>
<evidence type="ECO:0000256" key="7">
    <source>
        <dbReference type="PROSITE-ProRule" id="PRU00708"/>
    </source>
</evidence>
<proteinExistence type="inferred from homology"/>
<dbReference type="InterPro" id="IPR019734">
    <property type="entry name" value="TPR_rpt"/>
</dbReference>
<feature type="repeat" description="PPR" evidence="7">
    <location>
        <begin position="347"/>
        <end position="381"/>
    </location>
</feature>
<dbReference type="Gene3D" id="1.25.40.10">
    <property type="entry name" value="Tetratricopeptide repeat domain"/>
    <property type="match status" value="3"/>
</dbReference>
<dbReference type="OrthoDB" id="429961at2759"/>
<dbReference type="EMBL" id="KK198758">
    <property type="protein sequence ID" value="KCW70018.1"/>
    <property type="molecule type" value="Genomic_DNA"/>
</dbReference>
<protein>
    <recommendedName>
        <fullName evidence="9">Pentacotripeptide-repeat region of PRORP domain-containing protein</fullName>
    </recommendedName>
</protein>
<comment type="similarity">
    <text evidence="2">Belongs to the PPR family. P subfamily.</text>
</comment>
<feature type="repeat" description="PPR" evidence="7">
    <location>
        <begin position="172"/>
        <end position="206"/>
    </location>
</feature>
<dbReference type="InParanoid" id="A0A059BUW2"/>
<evidence type="ECO:0000256" key="6">
    <source>
        <dbReference type="PROSITE-ProRule" id="PRU00339"/>
    </source>
</evidence>
<dbReference type="InterPro" id="IPR002885">
    <property type="entry name" value="PPR_rpt"/>
</dbReference>
<dbReference type="KEGG" id="egr:104450134"/>
<evidence type="ECO:0000313" key="8">
    <source>
        <dbReference type="EMBL" id="KCW70018.1"/>
    </source>
</evidence>
<feature type="repeat" description="TPR" evidence="6">
    <location>
        <begin position="383"/>
        <end position="416"/>
    </location>
</feature>
<keyword evidence="3" id="KW-0677">Repeat</keyword>
<dbReference type="PANTHER" id="PTHR45717">
    <property type="entry name" value="OS12G0527900 PROTEIN"/>
    <property type="match status" value="1"/>
</dbReference>
<dbReference type="SUPFAM" id="SSF48452">
    <property type="entry name" value="TPR-like"/>
    <property type="match status" value="1"/>
</dbReference>
<dbReference type="PANTHER" id="PTHR45717:SF7">
    <property type="entry name" value="PENTACOTRIPEPTIDE-REPEAT REGION OF PRORP DOMAIN-CONTAINING PROTEIN"/>
    <property type="match status" value="1"/>
</dbReference>
<dbReference type="STRING" id="71139.A0A059BUW2"/>